<keyword evidence="4" id="KW-1185">Reference proteome</keyword>
<comment type="caution">
    <text evidence="3">The sequence shown here is derived from an EMBL/GenBank/DDBJ whole genome shotgun (WGS) entry which is preliminary data.</text>
</comment>
<evidence type="ECO:0000256" key="1">
    <source>
        <dbReference type="SAM" id="MobiDB-lite"/>
    </source>
</evidence>
<feature type="transmembrane region" description="Helical" evidence="2">
    <location>
        <begin position="681"/>
        <end position="703"/>
    </location>
</feature>
<evidence type="ECO:0000313" key="3">
    <source>
        <dbReference type="EMBL" id="GAA1662622.1"/>
    </source>
</evidence>
<dbReference type="RefSeq" id="WP_344050915.1">
    <property type="nucleotide sequence ID" value="NZ_BAAAPK010000001.1"/>
</dbReference>
<dbReference type="EMBL" id="BAAAPK010000001">
    <property type="protein sequence ID" value="GAA1662622.1"/>
    <property type="molecule type" value="Genomic_DNA"/>
</dbReference>
<keyword evidence="2" id="KW-0472">Membrane</keyword>
<feature type="region of interest" description="Disordered" evidence="1">
    <location>
        <begin position="1"/>
        <end position="23"/>
    </location>
</feature>
<keyword evidence="2" id="KW-1133">Transmembrane helix</keyword>
<dbReference type="Proteomes" id="UP001500596">
    <property type="component" value="Unassembled WGS sequence"/>
</dbReference>
<protein>
    <recommendedName>
        <fullName evidence="5">2-oxoglutarate dehydrogenase</fullName>
    </recommendedName>
</protein>
<name>A0ABN2G0I7_9MICO</name>
<gene>
    <name evidence="3" type="ORF">GCM10009807_03230</name>
</gene>
<evidence type="ECO:0000313" key="4">
    <source>
        <dbReference type="Proteomes" id="UP001500596"/>
    </source>
</evidence>
<sequence length="730" mass="73771">MTVSHPPAGTTAPRPQTPSRARRTAPAALLATVLLLITGLLAVPSASASTATPTPTPTSAVAPGEAVFTLSPIANGIVRPGDGLAVSVTLQNGTDAATPATAVTLSLGSEALTGRAALSAWLNGDGSSSGLAAVGQAALPVVAPAGTETAGIVVAPTDPSLAARAPGVYPLSASYDLGDGPVISRSVMIVPPDAAAEVGIGVIVPITAAATAEGLLTATELAALTAPEGSLTDQLDAVDGTAAILAVDPAIPAAIQVLGSAAPATATAWLARLDALPNSRFALQFGDADVAAQMQAGLSRPLRPLSLQSYMVPADFTASTGATPSPSPTAEPGEPVYPTLPELLDIGGARESVFWPGTGTTTPAVVQSLGAVTIDGRDSLTLVPSTATVAGASGGTVPGRAISGDADLLVYDADVSRELRAASDEEETSLRGAPLTAAAAYLAFATAQSGGEPIVVTLDRGEDRSRVALRTAITSASQAPGVTPLTLGGVAARIPASVEIADGPVDQVRVDAAAALVADEAQVNRFSTILDDPTVLTGPERAEILQLLGLAWVPEPEKWTTALAGHRAATATTLDSVGILPPSDINLFSAGAPIPIWVRNDLDYPVNVVLFATPDDLRLDVTRANEVTAGANSNTRVQVPVRARVGNGEVSVQLQLRSRTLEPIGDAQVVDVNVRADWEGIGLVILSVLVGGFLLLGVVRTVLRFRRRSRRAAETPDAASAETDHDKGTG</sequence>
<accession>A0ABN2G0I7</accession>
<proteinExistence type="predicted"/>
<evidence type="ECO:0000256" key="2">
    <source>
        <dbReference type="SAM" id="Phobius"/>
    </source>
</evidence>
<evidence type="ECO:0008006" key="5">
    <source>
        <dbReference type="Google" id="ProtNLM"/>
    </source>
</evidence>
<feature type="compositionally biased region" description="Low complexity" evidence="1">
    <location>
        <begin position="10"/>
        <end position="23"/>
    </location>
</feature>
<keyword evidence="2" id="KW-0812">Transmembrane</keyword>
<reference evidence="3 4" key="1">
    <citation type="journal article" date="2019" name="Int. J. Syst. Evol. Microbiol.">
        <title>The Global Catalogue of Microorganisms (GCM) 10K type strain sequencing project: providing services to taxonomists for standard genome sequencing and annotation.</title>
        <authorList>
            <consortium name="The Broad Institute Genomics Platform"/>
            <consortium name="The Broad Institute Genome Sequencing Center for Infectious Disease"/>
            <person name="Wu L."/>
            <person name="Ma J."/>
        </authorList>
    </citation>
    <scope>NUCLEOTIDE SEQUENCE [LARGE SCALE GENOMIC DNA]</scope>
    <source>
        <strain evidence="3 4">JCM 15575</strain>
    </source>
</reference>
<dbReference type="Pfam" id="PF19516">
    <property type="entry name" value="DUF6049"/>
    <property type="match status" value="1"/>
</dbReference>
<dbReference type="InterPro" id="IPR046112">
    <property type="entry name" value="DUF6049"/>
</dbReference>
<organism evidence="3 4">
    <name type="scientific">Microbacterium lacus</name>
    <dbReference type="NCBI Taxonomy" id="415217"/>
    <lineage>
        <taxon>Bacteria</taxon>
        <taxon>Bacillati</taxon>
        <taxon>Actinomycetota</taxon>
        <taxon>Actinomycetes</taxon>
        <taxon>Micrococcales</taxon>
        <taxon>Microbacteriaceae</taxon>
        <taxon>Microbacterium</taxon>
    </lineage>
</organism>